<gene>
    <name evidence="5 9" type="primary">tsf</name>
    <name evidence="9" type="ORF">PY092_11665</name>
</gene>
<dbReference type="HAMAP" id="MF_00050">
    <property type="entry name" value="EF_Ts"/>
    <property type="match status" value="1"/>
</dbReference>
<dbReference type="InterPro" id="IPR001816">
    <property type="entry name" value="Transl_elong_EFTs/EF1B"/>
</dbReference>
<dbReference type="PROSITE" id="PS01127">
    <property type="entry name" value="EF_TS_2"/>
    <property type="match status" value="1"/>
</dbReference>
<comment type="similarity">
    <text evidence="1 5 6">Belongs to the EF-Ts family.</text>
</comment>
<dbReference type="Gene3D" id="1.10.286.20">
    <property type="match status" value="1"/>
</dbReference>
<dbReference type="GO" id="GO:0003746">
    <property type="term" value="F:translation elongation factor activity"/>
    <property type="evidence" value="ECO:0007669"/>
    <property type="project" value="UniProtKB-KW"/>
</dbReference>
<dbReference type="SUPFAM" id="SSF46934">
    <property type="entry name" value="UBA-like"/>
    <property type="match status" value="1"/>
</dbReference>
<dbReference type="PANTHER" id="PTHR11741:SF0">
    <property type="entry name" value="ELONGATION FACTOR TS, MITOCHONDRIAL"/>
    <property type="match status" value="1"/>
</dbReference>
<name>A0ABT5Y038_9FLAO</name>
<dbReference type="EMBL" id="JARFVB010000006">
    <property type="protein sequence ID" value="MDF0716810.1"/>
    <property type="molecule type" value="Genomic_DNA"/>
</dbReference>
<reference evidence="9 10" key="1">
    <citation type="submission" date="2023-03" db="EMBL/GenBank/DDBJ databases">
        <title>Muricauda XX sp. nov. and Muricauda XXX sp. nov., two novel species isolated from Okinawa Trough.</title>
        <authorList>
            <person name="Cao W."/>
            <person name="Deng X."/>
        </authorList>
    </citation>
    <scope>NUCLEOTIDE SEQUENCE [LARGE SCALE GENOMIC DNA]</scope>
    <source>
        <strain evidence="9 10">334s03</strain>
    </source>
</reference>
<organism evidence="9 10">
    <name type="scientific">Flagellimonas yonaguniensis</name>
    <dbReference type="NCBI Taxonomy" id="3031325"/>
    <lineage>
        <taxon>Bacteria</taxon>
        <taxon>Pseudomonadati</taxon>
        <taxon>Bacteroidota</taxon>
        <taxon>Flavobacteriia</taxon>
        <taxon>Flavobacteriales</taxon>
        <taxon>Flavobacteriaceae</taxon>
        <taxon>Flagellimonas</taxon>
    </lineage>
</organism>
<comment type="subcellular location">
    <subcellularLocation>
        <location evidence="5 7">Cytoplasm</location>
    </subcellularLocation>
</comment>
<keyword evidence="10" id="KW-1185">Reference proteome</keyword>
<evidence type="ECO:0000256" key="4">
    <source>
        <dbReference type="ARBA" id="ARBA00022917"/>
    </source>
</evidence>
<dbReference type="Pfam" id="PF00889">
    <property type="entry name" value="EF_TS"/>
    <property type="match status" value="1"/>
</dbReference>
<dbReference type="PANTHER" id="PTHR11741">
    <property type="entry name" value="ELONGATION FACTOR TS"/>
    <property type="match status" value="1"/>
</dbReference>
<dbReference type="PROSITE" id="PS01126">
    <property type="entry name" value="EF_TS_1"/>
    <property type="match status" value="1"/>
</dbReference>
<feature type="region of interest" description="Involved in Mg(2+) ion dislocation from EF-Tu" evidence="5">
    <location>
        <begin position="82"/>
        <end position="85"/>
    </location>
</feature>
<evidence type="ECO:0000256" key="1">
    <source>
        <dbReference type="ARBA" id="ARBA00005532"/>
    </source>
</evidence>
<evidence type="ECO:0000313" key="10">
    <source>
        <dbReference type="Proteomes" id="UP001221366"/>
    </source>
</evidence>
<dbReference type="InterPro" id="IPR018101">
    <property type="entry name" value="Transl_elong_Ts_CS"/>
</dbReference>
<evidence type="ECO:0000256" key="6">
    <source>
        <dbReference type="RuleBase" id="RU000642"/>
    </source>
</evidence>
<dbReference type="SUPFAM" id="SSF54713">
    <property type="entry name" value="Elongation factor Ts (EF-Ts), dimerisation domain"/>
    <property type="match status" value="1"/>
</dbReference>
<evidence type="ECO:0000256" key="5">
    <source>
        <dbReference type="HAMAP-Rule" id="MF_00050"/>
    </source>
</evidence>
<evidence type="ECO:0000256" key="7">
    <source>
        <dbReference type="RuleBase" id="RU000643"/>
    </source>
</evidence>
<keyword evidence="4 5" id="KW-0648">Protein biosynthesis</keyword>
<feature type="domain" description="Translation elongation factor EFTs/EF1B dimerisation" evidence="8">
    <location>
        <begin position="73"/>
        <end position="274"/>
    </location>
</feature>
<keyword evidence="5" id="KW-0963">Cytoplasm</keyword>
<evidence type="ECO:0000259" key="8">
    <source>
        <dbReference type="Pfam" id="PF00889"/>
    </source>
</evidence>
<evidence type="ECO:0000313" key="9">
    <source>
        <dbReference type="EMBL" id="MDF0716810.1"/>
    </source>
</evidence>
<dbReference type="Gene3D" id="1.10.8.10">
    <property type="entry name" value="DNA helicase RuvA subunit, C-terminal domain"/>
    <property type="match status" value="1"/>
</dbReference>
<dbReference type="InterPro" id="IPR036402">
    <property type="entry name" value="EF-Ts_dimer_sf"/>
</dbReference>
<evidence type="ECO:0000256" key="2">
    <source>
        <dbReference type="ARBA" id="ARBA00016956"/>
    </source>
</evidence>
<accession>A0ABT5Y038</accession>
<dbReference type="CDD" id="cd14275">
    <property type="entry name" value="UBA_EF-Ts"/>
    <property type="match status" value="1"/>
</dbReference>
<dbReference type="InterPro" id="IPR014039">
    <property type="entry name" value="Transl_elong_EFTs/EF1B_dimer"/>
</dbReference>
<evidence type="ECO:0000256" key="3">
    <source>
        <dbReference type="ARBA" id="ARBA00022768"/>
    </source>
</evidence>
<comment type="function">
    <text evidence="5 6">Associates with the EF-Tu.GDP complex and induces the exchange of GDP to GTP. It remains bound to the aminoacyl-tRNA.EF-Tu.GTP complex up to the GTP hydrolysis stage on the ribosome.</text>
</comment>
<dbReference type="Proteomes" id="UP001221366">
    <property type="component" value="Unassembled WGS sequence"/>
</dbReference>
<dbReference type="NCBIfam" id="TIGR00116">
    <property type="entry name" value="tsf"/>
    <property type="match status" value="1"/>
</dbReference>
<dbReference type="RefSeq" id="WP_275615986.1">
    <property type="nucleotide sequence ID" value="NZ_JARFVB010000006.1"/>
</dbReference>
<comment type="caution">
    <text evidence="9">The sequence shown here is derived from an EMBL/GenBank/DDBJ whole genome shotgun (WGS) entry which is preliminary data.</text>
</comment>
<protein>
    <recommendedName>
        <fullName evidence="2 5">Elongation factor Ts</fullName>
        <shortName evidence="5">EF-Ts</shortName>
    </recommendedName>
</protein>
<dbReference type="Gene3D" id="3.30.479.20">
    <property type="entry name" value="Elongation factor Ts, dimerisation domain"/>
    <property type="match status" value="2"/>
</dbReference>
<keyword evidence="3 5" id="KW-0251">Elongation factor</keyword>
<sequence>MAKITAAEVNKLRKATGAGMMDCKKALVEAEGDFDKAVEILRKKGQKVAAKRADRESSEGAAIAKVNGDSTQGAVISLNCETDFVAKNDSFVKLANDLADLALGFDSKDDFLAASFDGMTVADKLTEQTGVIGEKIEIGSFEKLNAPFVGSYIHAGNKIATLVGLSANVDGAAEAAKDVAMQAAAMNPVALNEDGVDQSIIDKEIEIAKDQLRQEGKPEEMLDKIAQGKLKRFFKDNTLVNQDFIKDNKQSVAQYVKSVDSSLEVTGFSRVALG</sequence>
<dbReference type="InterPro" id="IPR009060">
    <property type="entry name" value="UBA-like_sf"/>
</dbReference>
<proteinExistence type="inferred from homology"/>